<dbReference type="OrthoDB" id="429145at2759"/>
<evidence type="ECO:0000256" key="2">
    <source>
        <dbReference type="ARBA" id="ARBA00010718"/>
    </source>
</evidence>
<gene>
    <name evidence="12" type="primary">ca15b</name>
</gene>
<dbReference type="InterPro" id="IPR041874">
    <property type="entry name" value="CA4/CA15"/>
</dbReference>
<evidence type="ECO:0000256" key="5">
    <source>
        <dbReference type="ARBA" id="ARBA00022729"/>
    </source>
</evidence>
<dbReference type="Gene3D" id="3.10.200.10">
    <property type="entry name" value="Alpha carbonic anhydrase"/>
    <property type="match status" value="1"/>
</dbReference>
<keyword evidence="6 9" id="KW-0862">Zinc</keyword>
<comment type="cofactor">
    <cofactor evidence="1 9">
        <name>Zn(2+)</name>
        <dbReference type="ChEBI" id="CHEBI:29105"/>
    </cofactor>
</comment>
<dbReference type="Proteomes" id="UP000515150">
    <property type="component" value="Chromosome 19"/>
</dbReference>
<dbReference type="GO" id="GO:0008270">
    <property type="term" value="F:zinc ion binding"/>
    <property type="evidence" value="ECO:0007669"/>
    <property type="project" value="UniProtKB-UniRule"/>
</dbReference>
<dbReference type="GO" id="GO:0005886">
    <property type="term" value="C:plasma membrane"/>
    <property type="evidence" value="ECO:0007669"/>
    <property type="project" value="TreeGrafter"/>
</dbReference>
<dbReference type="InterPro" id="IPR036398">
    <property type="entry name" value="CA_dom_sf"/>
</dbReference>
<evidence type="ECO:0000313" key="11">
    <source>
        <dbReference type="Proteomes" id="UP000515150"/>
    </source>
</evidence>
<comment type="catalytic activity">
    <reaction evidence="9">
        <text>hydrogencarbonate + H(+) = CO2 + H2O</text>
        <dbReference type="Rhea" id="RHEA:10748"/>
        <dbReference type="ChEBI" id="CHEBI:15377"/>
        <dbReference type="ChEBI" id="CHEBI:15378"/>
        <dbReference type="ChEBI" id="CHEBI:16526"/>
        <dbReference type="ChEBI" id="CHEBI:17544"/>
        <dbReference type="EC" id="4.2.1.1"/>
    </reaction>
</comment>
<dbReference type="EC" id="4.2.1.1" evidence="3 9"/>
<dbReference type="InterPro" id="IPR018338">
    <property type="entry name" value="Carbonic_anhydrase_a-class_CS"/>
</dbReference>
<name>A0A9W2XFX1_BETSP</name>
<comment type="similarity">
    <text evidence="2 9">Belongs to the alpha-carbonic anhydrase family.</text>
</comment>
<dbReference type="PANTHER" id="PTHR18952">
    <property type="entry name" value="CARBONIC ANHYDRASE"/>
    <property type="match status" value="1"/>
</dbReference>
<dbReference type="FunFam" id="3.10.200.10:FF:000003">
    <property type="entry name" value="Carbonic anhydrase 12"/>
    <property type="match status" value="1"/>
</dbReference>
<evidence type="ECO:0000256" key="9">
    <source>
        <dbReference type="RuleBase" id="RU367011"/>
    </source>
</evidence>
<keyword evidence="7" id="KW-0325">Glycoprotein</keyword>
<evidence type="ECO:0000259" key="10">
    <source>
        <dbReference type="PROSITE" id="PS51144"/>
    </source>
</evidence>
<dbReference type="PANTHER" id="PTHR18952:SF200">
    <property type="entry name" value="CARBONIC ANHYDRASE"/>
    <property type="match status" value="1"/>
</dbReference>
<sequence>MNQLAAVIAVCALVPGVHCAIGWCYHQASCNDSTWPIIAPIHCNGSRQSPIDINSTSAEPDSNLTAFSFKNYSSTSALKTIRNSAWTVKVTLGSGVQISGGGLPESYDCIQFHLHWGNGSSVPGSEHTVDGKRYPMELHIVCSKSSYHRNTSLALLDPTGIAALGFLIEETSGEATPASWHNLTSYLPNITNSGDSVSMAPRISLDDLLVGVDRTKYYRYLGSLTTPNCNEAVVWTVFKDPIKVSRDLIERFSTTVRFVNNSSPFMTNVYRDLQPLQRVTTQVTSSSACTELCVCCSLALVALTLAAKDIY</sequence>
<dbReference type="PROSITE" id="PS51144">
    <property type="entry name" value="ALPHA_CA_2"/>
    <property type="match status" value="1"/>
</dbReference>
<dbReference type="GO" id="GO:0004089">
    <property type="term" value="F:carbonate dehydratase activity"/>
    <property type="evidence" value="ECO:0007669"/>
    <property type="project" value="UniProtKB-UniRule"/>
</dbReference>
<keyword evidence="11" id="KW-1185">Reference proteome</keyword>
<dbReference type="SUPFAM" id="SSF51069">
    <property type="entry name" value="Carbonic anhydrase"/>
    <property type="match status" value="1"/>
</dbReference>
<evidence type="ECO:0000313" key="12">
    <source>
        <dbReference type="RefSeq" id="XP_055360571.1"/>
    </source>
</evidence>
<dbReference type="CTD" id="791844"/>
<keyword evidence="8 9" id="KW-0456">Lyase</keyword>
<dbReference type="AlphaFoldDB" id="A0A9W2XFX1"/>
<feature type="chain" id="PRO_5041018945" description="Carbonic anhydrase" evidence="9">
    <location>
        <begin position="20"/>
        <end position="311"/>
    </location>
</feature>
<dbReference type="PROSITE" id="PS00162">
    <property type="entry name" value="ALPHA_CA_1"/>
    <property type="match status" value="1"/>
</dbReference>
<protein>
    <recommendedName>
        <fullName evidence="3 9">Carbonic anhydrase</fullName>
        <ecNumber evidence="3 9">4.2.1.1</ecNumber>
    </recommendedName>
</protein>
<evidence type="ECO:0000256" key="7">
    <source>
        <dbReference type="ARBA" id="ARBA00023180"/>
    </source>
</evidence>
<proteinExistence type="inferred from homology"/>
<organism evidence="11 12">
    <name type="scientific">Betta splendens</name>
    <name type="common">Siamese fighting fish</name>
    <dbReference type="NCBI Taxonomy" id="158456"/>
    <lineage>
        <taxon>Eukaryota</taxon>
        <taxon>Metazoa</taxon>
        <taxon>Chordata</taxon>
        <taxon>Craniata</taxon>
        <taxon>Vertebrata</taxon>
        <taxon>Euteleostomi</taxon>
        <taxon>Actinopterygii</taxon>
        <taxon>Neopterygii</taxon>
        <taxon>Teleostei</taxon>
        <taxon>Neoteleostei</taxon>
        <taxon>Acanthomorphata</taxon>
        <taxon>Anabantaria</taxon>
        <taxon>Anabantiformes</taxon>
        <taxon>Anabantoidei</taxon>
        <taxon>Osphronemidae</taxon>
        <taxon>Betta</taxon>
    </lineage>
</organism>
<dbReference type="RefSeq" id="XP_055360571.1">
    <property type="nucleotide sequence ID" value="XM_055504596.1"/>
</dbReference>
<evidence type="ECO:0000256" key="3">
    <source>
        <dbReference type="ARBA" id="ARBA00012925"/>
    </source>
</evidence>
<keyword evidence="5 9" id="KW-0732">Signal</keyword>
<accession>A0A9W2XFX1</accession>
<dbReference type="Pfam" id="PF00194">
    <property type="entry name" value="Carb_anhydrase"/>
    <property type="match status" value="1"/>
</dbReference>
<feature type="signal peptide" evidence="9">
    <location>
        <begin position="1"/>
        <end position="19"/>
    </location>
</feature>
<feature type="domain" description="Alpha-carbonic anhydrase" evidence="10">
    <location>
        <begin position="21"/>
        <end position="285"/>
    </location>
</feature>
<dbReference type="InterPro" id="IPR023561">
    <property type="entry name" value="Carbonic_anhydrase_a-class"/>
</dbReference>
<reference evidence="12" key="1">
    <citation type="submission" date="2025-08" db="UniProtKB">
        <authorList>
            <consortium name="RefSeq"/>
        </authorList>
    </citation>
    <scope>IDENTIFICATION</scope>
</reference>
<evidence type="ECO:0000256" key="1">
    <source>
        <dbReference type="ARBA" id="ARBA00001947"/>
    </source>
</evidence>
<evidence type="ECO:0000256" key="4">
    <source>
        <dbReference type="ARBA" id="ARBA00022723"/>
    </source>
</evidence>
<dbReference type="InterPro" id="IPR001148">
    <property type="entry name" value="CA_dom"/>
</dbReference>
<keyword evidence="4 9" id="KW-0479">Metal-binding</keyword>
<comment type="function">
    <text evidence="9">Reversible hydration of carbon dioxide.</text>
</comment>
<evidence type="ECO:0000256" key="8">
    <source>
        <dbReference type="ARBA" id="ARBA00023239"/>
    </source>
</evidence>
<dbReference type="CDD" id="cd03117">
    <property type="entry name" value="alpha_CA_IV_XV_like"/>
    <property type="match status" value="1"/>
</dbReference>
<dbReference type="GeneID" id="114846400"/>
<evidence type="ECO:0000256" key="6">
    <source>
        <dbReference type="ARBA" id="ARBA00022833"/>
    </source>
</evidence>
<dbReference type="SMART" id="SM01057">
    <property type="entry name" value="Carb_anhydrase"/>
    <property type="match status" value="1"/>
</dbReference>
<dbReference type="KEGG" id="bspl:114846400"/>